<dbReference type="InterPro" id="IPR044925">
    <property type="entry name" value="His-Me_finger_sf"/>
</dbReference>
<dbReference type="InterPro" id="IPR016177">
    <property type="entry name" value="DNA-bd_dom_sf"/>
</dbReference>
<keyword evidence="2" id="KW-1185">Reference proteome</keyword>
<dbReference type="SUPFAM" id="SSF54060">
    <property type="entry name" value="His-Me finger endonucleases"/>
    <property type="match status" value="1"/>
</dbReference>
<reference evidence="1 2" key="1">
    <citation type="submission" date="2014-03" db="EMBL/GenBank/DDBJ databases">
        <title>Bradyrhizobium valentinum sp. nov., isolated from effective nodules of Lupinus mariae-josephae, a lupine endemic of basic-lime soils in Eastern Spain.</title>
        <authorList>
            <person name="Duran D."/>
            <person name="Rey L."/>
            <person name="Navarro A."/>
            <person name="Busquets A."/>
            <person name="Imperial J."/>
            <person name="Ruiz-Argueso T."/>
        </authorList>
    </citation>
    <scope>NUCLEOTIDE SEQUENCE [LARGE SCALE GENOMIC DNA]</scope>
    <source>
        <strain evidence="1 2">LmjM3</strain>
    </source>
</reference>
<dbReference type="InterPro" id="IPR036955">
    <property type="entry name" value="AP2/ERF_dom_sf"/>
</dbReference>
<evidence type="ECO:0000313" key="1">
    <source>
        <dbReference type="EMBL" id="KRR06152.1"/>
    </source>
</evidence>
<name>A0A0R3LEB5_9BRAD</name>
<dbReference type="Gene3D" id="3.30.730.10">
    <property type="entry name" value="AP2/ERF domain"/>
    <property type="match status" value="1"/>
</dbReference>
<gene>
    <name evidence="1" type="ORF">CP49_37645</name>
</gene>
<evidence type="ECO:0000313" key="2">
    <source>
        <dbReference type="Proteomes" id="UP000051913"/>
    </source>
</evidence>
<dbReference type="SUPFAM" id="SSF54171">
    <property type="entry name" value="DNA-binding domain"/>
    <property type="match status" value="1"/>
</dbReference>
<comment type="caution">
    <text evidence="1">The sequence shown here is derived from an EMBL/GenBank/DDBJ whole genome shotgun (WGS) entry which is preliminary data.</text>
</comment>
<dbReference type="EMBL" id="LLXX01000114">
    <property type="protein sequence ID" value="KRR06152.1"/>
    <property type="molecule type" value="Genomic_DNA"/>
</dbReference>
<dbReference type="Gene3D" id="3.90.75.20">
    <property type="match status" value="1"/>
</dbReference>
<proteinExistence type="predicted"/>
<protein>
    <recommendedName>
        <fullName evidence="3">AP2/ERF domain-containing protein</fullName>
    </recommendedName>
</protein>
<dbReference type="GO" id="GO:0003677">
    <property type="term" value="F:DNA binding"/>
    <property type="evidence" value="ECO:0007669"/>
    <property type="project" value="InterPro"/>
</dbReference>
<organism evidence="1 2">
    <name type="scientific">Bradyrhizobium valentinum</name>
    <dbReference type="NCBI Taxonomy" id="1518501"/>
    <lineage>
        <taxon>Bacteria</taxon>
        <taxon>Pseudomonadati</taxon>
        <taxon>Pseudomonadota</taxon>
        <taxon>Alphaproteobacteria</taxon>
        <taxon>Hyphomicrobiales</taxon>
        <taxon>Nitrobacteraceae</taxon>
        <taxon>Bradyrhizobium</taxon>
    </lineage>
</organism>
<dbReference type="GO" id="GO:0003700">
    <property type="term" value="F:DNA-binding transcription factor activity"/>
    <property type="evidence" value="ECO:0007669"/>
    <property type="project" value="InterPro"/>
</dbReference>
<dbReference type="AlphaFoldDB" id="A0A0R3LEB5"/>
<sequence>MRRLFRCDAKRGLLFWRRRAVDHYRIVAWNKRFAGKQAGNDNGLGHLQIAFAIDGVKYYSTVHRVIWALSHSHWPTDDLDHRHGERSHNAIVELRDCTPSDNQRNRRLHKNNTSGFKGISWVPKLQKYLVQIQVNKAAVKLGYFVDKIEEAKTYDVAAIKHFGEFAKTNRQLGLLP</sequence>
<evidence type="ECO:0008006" key="3">
    <source>
        <dbReference type="Google" id="ProtNLM"/>
    </source>
</evidence>
<dbReference type="Proteomes" id="UP000051913">
    <property type="component" value="Unassembled WGS sequence"/>
</dbReference>
<accession>A0A0R3LEB5</accession>